<organism evidence="1 2">
    <name type="scientific">Eumeta variegata</name>
    <name type="common">Bagworm moth</name>
    <name type="synonym">Eumeta japonica</name>
    <dbReference type="NCBI Taxonomy" id="151549"/>
    <lineage>
        <taxon>Eukaryota</taxon>
        <taxon>Metazoa</taxon>
        <taxon>Ecdysozoa</taxon>
        <taxon>Arthropoda</taxon>
        <taxon>Hexapoda</taxon>
        <taxon>Insecta</taxon>
        <taxon>Pterygota</taxon>
        <taxon>Neoptera</taxon>
        <taxon>Endopterygota</taxon>
        <taxon>Lepidoptera</taxon>
        <taxon>Glossata</taxon>
        <taxon>Ditrysia</taxon>
        <taxon>Tineoidea</taxon>
        <taxon>Psychidae</taxon>
        <taxon>Oiketicinae</taxon>
        <taxon>Eumeta</taxon>
    </lineage>
</organism>
<comment type="caution">
    <text evidence="1">The sequence shown here is derived from an EMBL/GenBank/DDBJ whole genome shotgun (WGS) entry which is preliminary data.</text>
</comment>
<dbReference type="AlphaFoldDB" id="A0A4C1WFJ9"/>
<name>A0A4C1WFJ9_EUMVA</name>
<keyword evidence="2" id="KW-1185">Reference proteome</keyword>
<gene>
    <name evidence="1" type="ORF">EVAR_29534_1</name>
</gene>
<dbReference type="EMBL" id="BGZK01000554">
    <property type="protein sequence ID" value="GBP49921.1"/>
    <property type="molecule type" value="Genomic_DNA"/>
</dbReference>
<accession>A0A4C1WFJ9</accession>
<sequence length="163" mass="18362">MENGQSREHFNQGVFSMKDFNCFASSPCPGSTAVRRQTAELRALRESVSFAAIIHVDRLIESVVERYRRRASHSGRARRSFPRAEGVMQPHTDRFNRASDTYRVGRRKTTRTVSENVASVIAFVPLAIGVSAQRSNRSPSVSLMGRNRSRVLFHISRANGDRP</sequence>
<evidence type="ECO:0000313" key="2">
    <source>
        <dbReference type="Proteomes" id="UP000299102"/>
    </source>
</evidence>
<protein>
    <submittedName>
        <fullName evidence="1">Uncharacterized protein</fullName>
    </submittedName>
</protein>
<evidence type="ECO:0000313" key="1">
    <source>
        <dbReference type="EMBL" id="GBP49921.1"/>
    </source>
</evidence>
<reference evidence="1 2" key="1">
    <citation type="journal article" date="2019" name="Commun. Biol.">
        <title>The bagworm genome reveals a unique fibroin gene that provides high tensile strength.</title>
        <authorList>
            <person name="Kono N."/>
            <person name="Nakamura H."/>
            <person name="Ohtoshi R."/>
            <person name="Tomita M."/>
            <person name="Numata K."/>
            <person name="Arakawa K."/>
        </authorList>
    </citation>
    <scope>NUCLEOTIDE SEQUENCE [LARGE SCALE GENOMIC DNA]</scope>
</reference>
<proteinExistence type="predicted"/>
<dbReference type="Proteomes" id="UP000299102">
    <property type="component" value="Unassembled WGS sequence"/>
</dbReference>